<dbReference type="SUPFAM" id="SSF54637">
    <property type="entry name" value="Thioesterase/thiol ester dehydrase-isomerase"/>
    <property type="match status" value="1"/>
</dbReference>
<proteinExistence type="predicted"/>
<dbReference type="Proteomes" id="UP000060602">
    <property type="component" value="Chromosome"/>
</dbReference>
<protein>
    <recommendedName>
        <fullName evidence="1">Fluoroacetyl-CoA-specific thioesterase-like domain-containing protein</fullName>
    </recommendedName>
</protein>
<evidence type="ECO:0000313" key="2">
    <source>
        <dbReference type="EMBL" id="AMG35795.1"/>
    </source>
</evidence>
<dbReference type="Pfam" id="PF22636">
    <property type="entry name" value="FlK"/>
    <property type="match status" value="1"/>
</dbReference>
<dbReference type="InterPro" id="IPR054485">
    <property type="entry name" value="FlK-like_dom"/>
</dbReference>
<organism evidence="2 3">
    <name type="scientific">Alcaligenes xylosoxydans xylosoxydans</name>
    <name type="common">Achromobacter xylosoxidans</name>
    <dbReference type="NCBI Taxonomy" id="85698"/>
    <lineage>
        <taxon>Bacteria</taxon>
        <taxon>Pseudomonadati</taxon>
        <taxon>Pseudomonadota</taxon>
        <taxon>Betaproteobacteria</taxon>
        <taxon>Burkholderiales</taxon>
        <taxon>Alcaligenaceae</taxon>
        <taxon>Achromobacter</taxon>
    </lineage>
</organism>
<dbReference type="InterPro" id="IPR025540">
    <property type="entry name" value="FlK"/>
</dbReference>
<sequence>MDRPTLQAQALFQAGQQFRKTCVVDAAASALSYGGDLDVLATPVIVYWIESYATECIRLAGGGRCGSVGHAVSVRHVAPAHPGSAVRLTITVEAMFGNSLRFSARAVTGAADTLIATGTHDRTLVEL</sequence>
<accession>A0A109XVN8</accession>
<dbReference type="RefSeq" id="WP_061071596.1">
    <property type="nucleotide sequence ID" value="NZ_CP014060.2"/>
</dbReference>
<dbReference type="AlphaFoldDB" id="A0A109XVN8"/>
<dbReference type="PANTHER" id="PTHR36934">
    <property type="entry name" value="BLR0278 PROTEIN"/>
    <property type="match status" value="1"/>
</dbReference>
<name>A0A109XVN8_ALCXX</name>
<feature type="domain" description="Fluoroacetyl-CoA-specific thioesterase-like" evidence="1">
    <location>
        <begin position="32"/>
        <end position="126"/>
    </location>
</feature>
<evidence type="ECO:0000313" key="3">
    <source>
        <dbReference type="Proteomes" id="UP000060602"/>
    </source>
</evidence>
<reference evidence="3" key="1">
    <citation type="submission" date="2015-12" db="EMBL/GenBank/DDBJ databases">
        <title>FDA dAtabase for Regulatory Grade micrObial Sequences (FDA-ARGOS): Supporting development and validation of Infectious Disease Dx tests.</title>
        <authorList>
            <person name="Case J."/>
            <person name="Tallon L."/>
            <person name="Sadzewicz L."/>
            <person name="Sengamalay N."/>
            <person name="Ott S."/>
            <person name="Godinez A."/>
            <person name="Nagaraj S."/>
            <person name="Nadendla S."/>
            <person name="Sichtig H."/>
        </authorList>
    </citation>
    <scope>NUCLEOTIDE SEQUENCE [LARGE SCALE GENOMIC DNA]</scope>
    <source>
        <strain evidence="3">FDAARGOS_147</strain>
    </source>
</reference>
<dbReference type="Gene3D" id="3.10.129.10">
    <property type="entry name" value="Hotdog Thioesterase"/>
    <property type="match status" value="1"/>
</dbReference>
<evidence type="ECO:0000259" key="1">
    <source>
        <dbReference type="Pfam" id="PF22636"/>
    </source>
</evidence>
<dbReference type="EMBL" id="CP014060">
    <property type="protein sequence ID" value="AMG35795.1"/>
    <property type="molecule type" value="Genomic_DNA"/>
</dbReference>
<dbReference type="InterPro" id="IPR029069">
    <property type="entry name" value="HotDog_dom_sf"/>
</dbReference>
<gene>
    <name evidence="2" type="ORF">AL504_06965</name>
</gene>
<dbReference type="CDD" id="cd03440">
    <property type="entry name" value="hot_dog"/>
    <property type="match status" value="1"/>
</dbReference>
<dbReference type="PANTHER" id="PTHR36934:SF1">
    <property type="entry name" value="THIOESTERASE DOMAIN-CONTAINING PROTEIN"/>
    <property type="match status" value="1"/>
</dbReference>